<feature type="transmembrane region" description="Helical" evidence="7">
    <location>
        <begin position="134"/>
        <end position="155"/>
    </location>
</feature>
<evidence type="ECO:0000256" key="1">
    <source>
        <dbReference type="ARBA" id="ARBA00004651"/>
    </source>
</evidence>
<protein>
    <submittedName>
        <fullName evidence="8">MATE family efflux transporter</fullName>
    </submittedName>
</protein>
<evidence type="ECO:0000256" key="7">
    <source>
        <dbReference type="SAM" id="Phobius"/>
    </source>
</evidence>
<feature type="transmembrane region" description="Helical" evidence="7">
    <location>
        <begin position="326"/>
        <end position="347"/>
    </location>
</feature>
<dbReference type="Proteomes" id="UP001152173">
    <property type="component" value="Unassembled WGS sequence"/>
</dbReference>
<keyword evidence="4 7" id="KW-0812">Transmembrane</keyword>
<proteinExistence type="predicted"/>
<sequence length="463" mass="51374">MATIEAENMPMKKLKLFSLTWPIFLEVFLFMLMGIVDTFMLSALSDDAVSGVGAANQYIHIAILVLEVVGTGAAIVVSQYLGSKRYIEASKISGLAVTLNLGIGLVISAGYLVFARSMMSAMNLQGEVLAYAEQYLSIVGGAIFLQAIINSLAAIIRVHGWTKQTMYVSLGMNIFHVVGNYLLIFGKFGFPELGVQGAAISSVISRFLALIVFFWLLYRVMEYRVKFHYYITLSKEYIGKILHIGIPAAFEQVMYQACQIVFLYYATYLGAEALAARQYAMNISMFTFLFAIAIGMGTAIIVGRLVGANEKEEAYLRLFKSLKSALIFTLSMVILVMIFRNQLIGLFTDNPEVIKIASTVLLLSILLETGRTMNIVIINSLRAAGDAKFPVLIGVFSMVLMSLPLGYLFVFHLDMGLPGIWLAIAADEWTRAIIMYFRWKSRAWEKYALVPPEVTGTPHTQEN</sequence>
<dbReference type="PIRSF" id="PIRSF006603">
    <property type="entry name" value="DinF"/>
    <property type="match status" value="1"/>
</dbReference>
<reference evidence="8" key="1">
    <citation type="submission" date="2022-05" db="EMBL/GenBank/DDBJ databases">
        <authorList>
            <person name="Colautti A."/>
            <person name="Iacumin L."/>
        </authorList>
    </citation>
    <scope>NUCLEOTIDE SEQUENCE</scope>
    <source>
        <strain evidence="8">SK 55</strain>
    </source>
</reference>
<feature type="transmembrane region" description="Helical" evidence="7">
    <location>
        <begin position="167"/>
        <end position="186"/>
    </location>
</feature>
<keyword evidence="5 7" id="KW-1133">Transmembrane helix</keyword>
<evidence type="ECO:0000313" key="8">
    <source>
        <dbReference type="EMBL" id="MCZ8537828.1"/>
    </source>
</evidence>
<dbReference type="PANTHER" id="PTHR42925:SF1">
    <property type="entry name" value="VIRULENCE FACTOR MVIN"/>
    <property type="match status" value="1"/>
</dbReference>
<dbReference type="CDD" id="cd13134">
    <property type="entry name" value="MATE_like_8"/>
    <property type="match status" value="1"/>
</dbReference>
<feature type="transmembrane region" description="Helical" evidence="7">
    <location>
        <begin position="353"/>
        <end position="370"/>
    </location>
</feature>
<dbReference type="GO" id="GO:0005886">
    <property type="term" value="C:plasma membrane"/>
    <property type="evidence" value="ECO:0007669"/>
    <property type="project" value="UniProtKB-SubCell"/>
</dbReference>
<dbReference type="InterPro" id="IPR002528">
    <property type="entry name" value="MATE_fam"/>
</dbReference>
<evidence type="ECO:0000256" key="4">
    <source>
        <dbReference type="ARBA" id="ARBA00022692"/>
    </source>
</evidence>
<feature type="transmembrane region" description="Helical" evidence="7">
    <location>
        <begin position="391"/>
        <end position="413"/>
    </location>
</feature>
<feature type="transmembrane region" description="Helical" evidence="7">
    <location>
        <begin position="241"/>
        <end position="265"/>
    </location>
</feature>
<name>A0A9X3REW7_9BACL</name>
<dbReference type="Pfam" id="PF01554">
    <property type="entry name" value="MatE"/>
    <property type="match status" value="2"/>
</dbReference>
<dbReference type="GO" id="GO:0042910">
    <property type="term" value="F:xenobiotic transmembrane transporter activity"/>
    <property type="evidence" value="ECO:0007669"/>
    <property type="project" value="InterPro"/>
</dbReference>
<dbReference type="AlphaFoldDB" id="A0A9X3REW7"/>
<evidence type="ECO:0000256" key="3">
    <source>
        <dbReference type="ARBA" id="ARBA00022475"/>
    </source>
</evidence>
<dbReference type="GO" id="GO:0015297">
    <property type="term" value="F:antiporter activity"/>
    <property type="evidence" value="ECO:0007669"/>
    <property type="project" value="InterPro"/>
</dbReference>
<keyword evidence="2" id="KW-0813">Transport</keyword>
<dbReference type="NCBIfam" id="TIGR00797">
    <property type="entry name" value="matE"/>
    <property type="match status" value="1"/>
</dbReference>
<dbReference type="PANTHER" id="PTHR42925">
    <property type="entry name" value="MULTIDRUG AND TOXIN EFFLUX PROTEIN MATE FAMILY"/>
    <property type="match status" value="1"/>
</dbReference>
<evidence type="ECO:0000313" key="9">
    <source>
        <dbReference type="Proteomes" id="UP001152173"/>
    </source>
</evidence>
<dbReference type="RefSeq" id="WP_269926897.1">
    <property type="nucleotide sequence ID" value="NZ_JAMKBJ010000009.1"/>
</dbReference>
<dbReference type="InterPro" id="IPR048279">
    <property type="entry name" value="MdtK-like"/>
</dbReference>
<organism evidence="8 9">
    <name type="scientific">Paenisporosarcina quisquiliarum</name>
    <dbReference type="NCBI Taxonomy" id="365346"/>
    <lineage>
        <taxon>Bacteria</taxon>
        <taxon>Bacillati</taxon>
        <taxon>Bacillota</taxon>
        <taxon>Bacilli</taxon>
        <taxon>Bacillales</taxon>
        <taxon>Caryophanaceae</taxon>
        <taxon>Paenisporosarcina</taxon>
    </lineage>
</organism>
<dbReference type="EMBL" id="JAMKBJ010000009">
    <property type="protein sequence ID" value="MCZ8537828.1"/>
    <property type="molecule type" value="Genomic_DNA"/>
</dbReference>
<keyword evidence="6 7" id="KW-0472">Membrane</keyword>
<feature type="transmembrane region" description="Helical" evidence="7">
    <location>
        <begin position="285"/>
        <end position="306"/>
    </location>
</feature>
<feature type="transmembrane region" description="Helical" evidence="7">
    <location>
        <begin position="21"/>
        <end position="45"/>
    </location>
</feature>
<evidence type="ECO:0000256" key="2">
    <source>
        <dbReference type="ARBA" id="ARBA00022448"/>
    </source>
</evidence>
<keyword evidence="3" id="KW-1003">Cell membrane</keyword>
<gene>
    <name evidence="8" type="ORF">M9R32_11595</name>
</gene>
<comment type="subcellular location">
    <subcellularLocation>
        <location evidence="1">Cell membrane</location>
        <topology evidence="1">Multi-pass membrane protein</topology>
    </subcellularLocation>
</comment>
<dbReference type="InterPro" id="IPR047135">
    <property type="entry name" value="YsiQ"/>
</dbReference>
<feature type="transmembrane region" description="Helical" evidence="7">
    <location>
        <begin position="198"/>
        <end position="220"/>
    </location>
</feature>
<comment type="caution">
    <text evidence="8">The sequence shown here is derived from an EMBL/GenBank/DDBJ whole genome shotgun (WGS) entry which is preliminary data.</text>
</comment>
<feature type="transmembrane region" description="Helical" evidence="7">
    <location>
        <begin position="94"/>
        <end position="114"/>
    </location>
</feature>
<evidence type="ECO:0000256" key="5">
    <source>
        <dbReference type="ARBA" id="ARBA00022989"/>
    </source>
</evidence>
<accession>A0A9X3REW7</accession>
<evidence type="ECO:0000256" key="6">
    <source>
        <dbReference type="ARBA" id="ARBA00023136"/>
    </source>
</evidence>
<feature type="transmembrane region" description="Helical" evidence="7">
    <location>
        <begin position="57"/>
        <end position="82"/>
    </location>
</feature>
<keyword evidence="9" id="KW-1185">Reference proteome</keyword>